<sequence>MMMRMSKIKAIAGIIKRKLKVYCSESSTTLKRITRIKEIVDKLMEELKHEALDVDIQDEMETLIQELQCRLSEREAALKDQRRFSEGLRDIMEGPSTSHASLRFLPGRIPDDSNIIDNHDFSGGLHSANSDSCEGFVVSPGCGYPEGISENLKQGRYAVITNRKEFWHGLQQDITNRISTQCAYTFRAEVAISGGSSSVARVQACLSRELQDSTKIGFPIGRTSAATDHWETLEGTFSLSHMPYRVTLYLEGPPPGVDLLIKSVMVSYIHSTGSLCHDIIRNPEFENGLKHWSGRGCTMVLYNSSWSGRGCKLVLHDSMGDGRVLPKSGNFFVSTENRTRDCNGIEHEITGRVDRKLAYDVVATVRVFGNNITSEDVRAKLWVQRADLHEQYIEIASVQATDKDWVQLQGKFLLNGYASRVIIYLEGPPPGTDILLDNLVVKRAAKVPRASRPIIEKALFGVNIITNSNLSDGTNEWTPFWQCNLSVKTGSPYILPPLAEDLLGSQPLSGRYILVTKRMQRWEGPGQIITDKVKPYVTYQVSAWVRIDTRAPTPQIVNVVIKVDHQWVSGGKVEINDDQWNEIGGSFRIETQPAKIIVLVQGPAAGVDLMVSGLQIFPVDRRARFRHLRKQTDRIRKRDVTLKFTRSNASTLGGTLVKIRQTQNSFPFGSCINRSSIDNEDFVNFFSKNFNWAVFPEELKWSRIELEQKNLDYRFKDVDEMMDLCTRHNIQLRGVCIVQSQSRTRALSRNDLRVSVHENIVALLSSYKGKFNHYAVNNDIMNGSFNQDQDHLERDFLVDMFKIANASDPFATLFLKDYHVEDGFHLDKYTDHIRDLKKQGALIGGIGIQGHMNSPIGPIVCSALDKLARLGIPMWFTELDVSSDNEYVRADDIEVMLREAFAHHAVKGVMLWGFWELLMNRGNAHLVNAEGDLNEAGKRYLALKKEWLTHAQGHLDEEGRFEFRGFHGSYEVEVSSSGKKVDKTFVVDEGEDPITITVDL</sequence>
<evidence type="ECO:0000256" key="5">
    <source>
        <dbReference type="ARBA" id="ARBA00023326"/>
    </source>
</evidence>
<accession>A0AAV6WXR9</accession>
<dbReference type="GO" id="GO:0031176">
    <property type="term" value="F:endo-1,4-beta-xylanase activity"/>
    <property type="evidence" value="ECO:0007669"/>
    <property type="project" value="UniProtKB-ARBA"/>
</dbReference>
<keyword evidence="8" id="KW-1185">Reference proteome</keyword>
<evidence type="ECO:0000313" key="7">
    <source>
        <dbReference type="EMBL" id="KAG8375276.1"/>
    </source>
</evidence>
<gene>
    <name evidence="7" type="ORF">BUALT_Bualt10G0083600</name>
</gene>
<protein>
    <recommendedName>
        <fullName evidence="6">GH10 domain-containing protein</fullName>
    </recommendedName>
</protein>
<dbReference type="InterPro" id="IPR044846">
    <property type="entry name" value="GH10"/>
</dbReference>
<evidence type="ECO:0000256" key="3">
    <source>
        <dbReference type="ARBA" id="ARBA00022801"/>
    </source>
</evidence>
<comment type="similarity">
    <text evidence="1">Belongs to the glycosyl hydrolase 10 (cellulase F) family.</text>
</comment>
<dbReference type="SUPFAM" id="SSF51445">
    <property type="entry name" value="(Trans)glycosidases"/>
    <property type="match status" value="1"/>
</dbReference>
<dbReference type="EMBL" id="WHWC01000010">
    <property type="protein sequence ID" value="KAG8375276.1"/>
    <property type="molecule type" value="Genomic_DNA"/>
</dbReference>
<dbReference type="PANTHER" id="PTHR31490:SF1">
    <property type="entry name" value="ENDO-1,4-BETA-XYLANASE 1"/>
    <property type="match status" value="1"/>
</dbReference>
<evidence type="ECO:0000259" key="6">
    <source>
        <dbReference type="PROSITE" id="PS51760"/>
    </source>
</evidence>
<dbReference type="Gene3D" id="3.20.20.80">
    <property type="entry name" value="Glycosidases"/>
    <property type="match status" value="1"/>
</dbReference>
<dbReference type="Pfam" id="PF02018">
    <property type="entry name" value="CBM_4_9"/>
    <property type="match status" value="3"/>
</dbReference>
<dbReference type="InterPro" id="IPR001000">
    <property type="entry name" value="GH10_dom"/>
</dbReference>
<dbReference type="SMART" id="SM00633">
    <property type="entry name" value="Glyco_10"/>
    <property type="match status" value="1"/>
</dbReference>
<dbReference type="GO" id="GO:0000272">
    <property type="term" value="P:polysaccharide catabolic process"/>
    <property type="evidence" value="ECO:0007669"/>
    <property type="project" value="UniProtKB-KW"/>
</dbReference>
<feature type="domain" description="GH10" evidence="6">
    <location>
        <begin position="653"/>
        <end position="943"/>
    </location>
</feature>
<proteinExistence type="inferred from homology"/>
<reference evidence="7" key="1">
    <citation type="submission" date="2019-10" db="EMBL/GenBank/DDBJ databases">
        <authorList>
            <person name="Zhang R."/>
            <person name="Pan Y."/>
            <person name="Wang J."/>
            <person name="Ma R."/>
            <person name="Yu S."/>
        </authorList>
    </citation>
    <scope>NUCLEOTIDE SEQUENCE</scope>
    <source>
        <strain evidence="7">LA-IB0</strain>
        <tissue evidence="7">Leaf</tissue>
    </source>
</reference>
<keyword evidence="5" id="KW-0624">Polysaccharide degradation</keyword>
<evidence type="ECO:0000313" key="8">
    <source>
        <dbReference type="Proteomes" id="UP000826271"/>
    </source>
</evidence>
<name>A0AAV6WXR9_9LAMI</name>
<dbReference type="SUPFAM" id="SSF49785">
    <property type="entry name" value="Galactose-binding domain-like"/>
    <property type="match status" value="3"/>
</dbReference>
<dbReference type="InterPro" id="IPR003305">
    <property type="entry name" value="CenC_carb-bd"/>
</dbReference>
<dbReference type="Gene3D" id="2.60.120.260">
    <property type="entry name" value="Galactose-binding domain-like"/>
    <property type="match status" value="3"/>
</dbReference>
<evidence type="ECO:0000256" key="2">
    <source>
        <dbReference type="ARBA" id="ARBA00022737"/>
    </source>
</evidence>
<comment type="caution">
    <text evidence="7">The sequence shown here is derived from an EMBL/GenBank/DDBJ whole genome shotgun (WGS) entry which is preliminary data.</text>
</comment>
<keyword evidence="2" id="KW-0677">Repeat</keyword>
<keyword evidence="3" id="KW-0378">Hydrolase</keyword>
<dbReference type="AlphaFoldDB" id="A0AAV6WXR9"/>
<evidence type="ECO:0000256" key="4">
    <source>
        <dbReference type="ARBA" id="ARBA00023277"/>
    </source>
</evidence>
<dbReference type="PROSITE" id="PS51760">
    <property type="entry name" value="GH10_2"/>
    <property type="match status" value="1"/>
</dbReference>
<keyword evidence="4" id="KW-0119">Carbohydrate metabolism</keyword>
<dbReference type="Pfam" id="PF00331">
    <property type="entry name" value="Glyco_hydro_10"/>
    <property type="match status" value="1"/>
</dbReference>
<dbReference type="InterPro" id="IPR017853">
    <property type="entry name" value="GH"/>
</dbReference>
<evidence type="ECO:0000256" key="1">
    <source>
        <dbReference type="ARBA" id="ARBA00007495"/>
    </source>
</evidence>
<organism evidence="7 8">
    <name type="scientific">Buddleja alternifolia</name>
    <dbReference type="NCBI Taxonomy" id="168488"/>
    <lineage>
        <taxon>Eukaryota</taxon>
        <taxon>Viridiplantae</taxon>
        <taxon>Streptophyta</taxon>
        <taxon>Embryophyta</taxon>
        <taxon>Tracheophyta</taxon>
        <taxon>Spermatophyta</taxon>
        <taxon>Magnoliopsida</taxon>
        <taxon>eudicotyledons</taxon>
        <taxon>Gunneridae</taxon>
        <taxon>Pentapetalae</taxon>
        <taxon>asterids</taxon>
        <taxon>lamiids</taxon>
        <taxon>Lamiales</taxon>
        <taxon>Scrophulariaceae</taxon>
        <taxon>Buddlejeae</taxon>
        <taxon>Buddleja</taxon>
    </lineage>
</organism>
<dbReference type="PANTHER" id="PTHR31490">
    <property type="entry name" value="GLYCOSYL HYDROLASE"/>
    <property type="match status" value="1"/>
</dbReference>
<dbReference type="Proteomes" id="UP000826271">
    <property type="component" value="Unassembled WGS sequence"/>
</dbReference>
<dbReference type="InterPro" id="IPR008979">
    <property type="entry name" value="Galactose-bd-like_sf"/>
</dbReference>